<dbReference type="PANTHER" id="PTHR30160:SF1">
    <property type="entry name" value="LIPOPOLYSACCHARIDE 1,2-N-ACETYLGLUCOSAMINETRANSFERASE-RELATED"/>
    <property type="match status" value="1"/>
</dbReference>
<dbReference type="SUPFAM" id="SSF53756">
    <property type="entry name" value="UDP-Glycosyltransferase/glycogen phosphorylase"/>
    <property type="match status" value="1"/>
</dbReference>
<dbReference type="Gene3D" id="3.40.50.2000">
    <property type="entry name" value="Glycogen Phosphorylase B"/>
    <property type="match status" value="2"/>
</dbReference>
<dbReference type="RefSeq" id="WP_130855885.1">
    <property type="nucleotide sequence ID" value="NZ_JBHLWO010000002.1"/>
</dbReference>
<evidence type="ECO:0000313" key="3">
    <source>
        <dbReference type="EMBL" id="MFC0319525.1"/>
    </source>
</evidence>
<accession>A0ABV6HN61</accession>
<evidence type="ECO:0000313" key="4">
    <source>
        <dbReference type="Proteomes" id="UP001589774"/>
    </source>
</evidence>
<evidence type="ECO:0000256" key="1">
    <source>
        <dbReference type="ARBA" id="ARBA00022676"/>
    </source>
</evidence>
<keyword evidence="1" id="KW-0328">Glycosyltransferase</keyword>
<organism evidence="3 4">
    <name type="scientific">Olivibacter oleidegradans</name>
    <dbReference type="NCBI Taxonomy" id="760123"/>
    <lineage>
        <taxon>Bacteria</taxon>
        <taxon>Pseudomonadati</taxon>
        <taxon>Bacteroidota</taxon>
        <taxon>Sphingobacteriia</taxon>
        <taxon>Sphingobacteriales</taxon>
        <taxon>Sphingobacteriaceae</taxon>
        <taxon>Olivibacter</taxon>
    </lineage>
</organism>
<keyword evidence="2" id="KW-0808">Transferase</keyword>
<dbReference type="InterPro" id="IPR002201">
    <property type="entry name" value="Glyco_trans_9"/>
</dbReference>
<dbReference type="EMBL" id="JBHLWO010000002">
    <property type="protein sequence ID" value="MFC0319525.1"/>
    <property type="molecule type" value="Genomic_DNA"/>
</dbReference>
<keyword evidence="4" id="KW-1185">Reference proteome</keyword>
<evidence type="ECO:0000256" key="2">
    <source>
        <dbReference type="ARBA" id="ARBA00022679"/>
    </source>
</evidence>
<reference evidence="3 4" key="1">
    <citation type="submission" date="2024-09" db="EMBL/GenBank/DDBJ databases">
        <authorList>
            <person name="Sun Q."/>
            <person name="Mori K."/>
        </authorList>
    </citation>
    <scope>NUCLEOTIDE SEQUENCE [LARGE SCALE GENOMIC DNA]</scope>
    <source>
        <strain evidence="3 4">CCM 7765</strain>
    </source>
</reference>
<dbReference type="PANTHER" id="PTHR30160">
    <property type="entry name" value="TETRAACYLDISACCHARIDE 4'-KINASE-RELATED"/>
    <property type="match status" value="1"/>
</dbReference>
<comment type="caution">
    <text evidence="3">The sequence shown here is derived from an EMBL/GenBank/DDBJ whole genome shotgun (WGS) entry which is preliminary data.</text>
</comment>
<sequence>MTTWHGCKNILVIRADNTGDVLMSSPAIRALKDSFNCRITLLTSTDTSEVVSLLPMVDETIAVDLPWVKLKANHATHIVEKLVSQLKVASFDACVIFTVYSQSPLPAAMLAWMAGIPRRLAYCRENPYELLNDWIPEKEPYELIKPQVERDLDLVERVGAVAKEKKITVAIKENAISSVRIKLEALGINLSKPFIVLHPGVSEEKRQFPEEKWEELAKEMLKLLDTQIVFSGSDSESSITNRLKDRVKDNSFSTGGLFRIDEFAALLQMSKLVISVNTATVHLATAVETPLVVLYAQTNPQHHPWMGNARVLEYSIDEQIKSKNEVIRYVDRKYYADYLPLPSVNDIMQAVLSMW</sequence>
<dbReference type="CDD" id="cd03789">
    <property type="entry name" value="GT9_LPS_heptosyltransferase"/>
    <property type="match status" value="1"/>
</dbReference>
<name>A0ABV6HN61_9SPHI</name>
<dbReference type="InterPro" id="IPR051199">
    <property type="entry name" value="LPS_LOS_Heptosyltrfase"/>
</dbReference>
<protein>
    <submittedName>
        <fullName evidence="3">Glycosyltransferase family 9 protein</fullName>
    </submittedName>
</protein>
<proteinExistence type="predicted"/>
<dbReference type="Proteomes" id="UP001589774">
    <property type="component" value="Unassembled WGS sequence"/>
</dbReference>
<gene>
    <name evidence="3" type="ORF">ACFFI0_14485</name>
</gene>
<dbReference type="Pfam" id="PF01075">
    <property type="entry name" value="Glyco_transf_9"/>
    <property type="match status" value="1"/>
</dbReference>